<dbReference type="Pfam" id="PF01535">
    <property type="entry name" value="PPR"/>
    <property type="match status" value="1"/>
</dbReference>
<dbReference type="PROSITE" id="PS51375">
    <property type="entry name" value="PPR"/>
    <property type="match status" value="1"/>
</dbReference>
<evidence type="ECO:0000256" key="1">
    <source>
        <dbReference type="ARBA" id="ARBA00022737"/>
    </source>
</evidence>
<evidence type="ECO:0000313" key="4">
    <source>
        <dbReference type="Proteomes" id="UP000237347"/>
    </source>
</evidence>
<dbReference type="PANTHER" id="PTHR24015">
    <property type="entry name" value="OS07G0578800 PROTEIN-RELATED"/>
    <property type="match status" value="1"/>
</dbReference>
<dbReference type="PANTHER" id="PTHR24015:SF548">
    <property type="entry name" value="OS08G0340900 PROTEIN"/>
    <property type="match status" value="1"/>
</dbReference>
<evidence type="ECO:0000313" key="3">
    <source>
        <dbReference type="EMBL" id="KAK7841071.1"/>
    </source>
</evidence>
<dbReference type="GO" id="GO:0003723">
    <property type="term" value="F:RNA binding"/>
    <property type="evidence" value="ECO:0007669"/>
    <property type="project" value="InterPro"/>
</dbReference>
<dbReference type="Gene3D" id="1.25.40.10">
    <property type="entry name" value="Tetratricopeptide repeat domain"/>
    <property type="match status" value="1"/>
</dbReference>
<protein>
    <submittedName>
        <fullName evidence="3">Pentatricopeptide repeat-containing protein</fullName>
    </submittedName>
</protein>
<dbReference type="InterPro" id="IPR011990">
    <property type="entry name" value="TPR-like_helical_dom_sf"/>
</dbReference>
<accession>A0AAW0KSU1</accession>
<gene>
    <name evidence="3" type="primary">PCMP-H27_2</name>
    <name evidence="3" type="ORF">CFP56_015793</name>
</gene>
<keyword evidence="1" id="KW-0677">Repeat</keyword>
<name>A0AAW0KSU1_QUESU</name>
<dbReference type="AlphaFoldDB" id="A0AAW0KSU1"/>
<sequence>MVLCVSTKMGFGFDLYFCITMIKFYVKCGCVSHRDLVSWTSMISGYVCEGNCDSAFVLFLEMMVKFEPNPVILMVMLQISCACKFEARAEILTSILDAYTHLGALQWGEAIHVGCSSLTCRLSERKKHTLSSGEAGCQCGGPLSVRRPIANGEALM</sequence>
<proteinExistence type="predicted"/>
<dbReference type="Proteomes" id="UP000237347">
    <property type="component" value="Unassembled WGS sequence"/>
</dbReference>
<dbReference type="InterPro" id="IPR046960">
    <property type="entry name" value="PPR_At4g14850-like_plant"/>
</dbReference>
<dbReference type="NCBIfam" id="TIGR00756">
    <property type="entry name" value="PPR"/>
    <property type="match status" value="1"/>
</dbReference>
<evidence type="ECO:0000256" key="2">
    <source>
        <dbReference type="PROSITE-ProRule" id="PRU00708"/>
    </source>
</evidence>
<dbReference type="EMBL" id="PKMF04000248">
    <property type="protein sequence ID" value="KAK7841071.1"/>
    <property type="molecule type" value="Genomic_DNA"/>
</dbReference>
<feature type="repeat" description="PPR" evidence="2">
    <location>
        <begin position="35"/>
        <end position="70"/>
    </location>
</feature>
<comment type="caution">
    <text evidence="3">The sequence shown here is derived from an EMBL/GenBank/DDBJ whole genome shotgun (WGS) entry which is preliminary data.</text>
</comment>
<dbReference type="InterPro" id="IPR002885">
    <property type="entry name" value="PPR_rpt"/>
</dbReference>
<organism evidence="3 4">
    <name type="scientific">Quercus suber</name>
    <name type="common">Cork oak</name>
    <dbReference type="NCBI Taxonomy" id="58331"/>
    <lineage>
        <taxon>Eukaryota</taxon>
        <taxon>Viridiplantae</taxon>
        <taxon>Streptophyta</taxon>
        <taxon>Embryophyta</taxon>
        <taxon>Tracheophyta</taxon>
        <taxon>Spermatophyta</taxon>
        <taxon>Magnoliopsida</taxon>
        <taxon>eudicotyledons</taxon>
        <taxon>Gunneridae</taxon>
        <taxon>Pentapetalae</taxon>
        <taxon>rosids</taxon>
        <taxon>fabids</taxon>
        <taxon>Fagales</taxon>
        <taxon>Fagaceae</taxon>
        <taxon>Quercus</taxon>
    </lineage>
</organism>
<reference evidence="3 4" key="1">
    <citation type="journal article" date="2018" name="Sci. Data">
        <title>The draft genome sequence of cork oak.</title>
        <authorList>
            <person name="Ramos A.M."/>
            <person name="Usie A."/>
            <person name="Barbosa P."/>
            <person name="Barros P.M."/>
            <person name="Capote T."/>
            <person name="Chaves I."/>
            <person name="Simoes F."/>
            <person name="Abreu I."/>
            <person name="Carrasquinho I."/>
            <person name="Faro C."/>
            <person name="Guimaraes J.B."/>
            <person name="Mendonca D."/>
            <person name="Nobrega F."/>
            <person name="Rodrigues L."/>
            <person name="Saibo N.J.M."/>
            <person name="Varela M.C."/>
            <person name="Egas C."/>
            <person name="Matos J."/>
            <person name="Miguel C.M."/>
            <person name="Oliveira M.M."/>
            <person name="Ricardo C.P."/>
            <person name="Goncalves S."/>
        </authorList>
    </citation>
    <scope>NUCLEOTIDE SEQUENCE [LARGE SCALE GENOMIC DNA]</scope>
    <source>
        <strain evidence="4">cv. HL8</strain>
    </source>
</reference>
<keyword evidence="4" id="KW-1185">Reference proteome</keyword>
<dbReference type="GO" id="GO:0009451">
    <property type="term" value="P:RNA modification"/>
    <property type="evidence" value="ECO:0007669"/>
    <property type="project" value="InterPro"/>
</dbReference>